<reference evidence="1" key="2">
    <citation type="submission" date="2018-05" db="EMBL/GenBank/DDBJ databases">
        <title>OpunRS2 (Oryza punctata Reference Sequence Version 2).</title>
        <authorList>
            <person name="Zhang J."/>
            <person name="Kudrna D."/>
            <person name="Lee S."/>
            <person name="Talag J."/>
            <person name="Welchert J."/>
            <person name="Wing R.A."/>
        </authorList>
    </citation>
    <scope>NUCLEOTIDE SEQUENCE [LARGE SCALE GENOMIC DNA]</scope>
</reference>
<protein>
    <submittedName>
        <fullName evidence="1">Uncharacterized protein</fullName>
    </submittedName>
</protein>
<dbReference type="Gramene" id="OPUNC01G02790.1">
    <property type="protein sequence ID" value="OPUNC01G02790.1"/>
    <property type="gene ID" value="OPUNC01G02790"/>
</dbReference>
<dbReference type="HOGENOM" id="CLU_2871567_0_0_1"/>
<name>A0A0E0JE15_ORYPU</name>
<dbReference type="AlphaFoldDB" id="A0A0E0JE15"/>
<evidence type="ECO:0000313" key="2">
    <source>
        <dbReference type="Proteomes" id="UP000026962"/>
    </source>
</evidence>
<proteinExistence type="predicted"/>
<dbReference type="Proteomes" id="UP000026962">
    <property type="component" value="Chromosome 1"/>
</dbReference>
<dbReference type="STRING" id="4537.A0A0E0JE15"/>
<reference evidence="1" key="1">
    <citation type="submission" date="2015-04" db="UniProtKB">
        <authorList>
            <consortium name="EnsemblPlants"/>
        </authorList>
    </citation>
    <scope>IDENTIFICATION</scope>
</reference>
<dbReference type="EnsemblPlants" id="OPUNC01G02790.1">
    <property type="protein sequence ID" value="OPUNC01G02790.1"/>
    <property type="gene ID" value="OPUNC01G02790"/>
</dbReference>
<organism evidence="1">
    <name type="scientific">Oryza punctata</name>
    <name type="common">Red rice</name>
    <dbReference type="NCBI Taxonomy" id="4537"/>
    <lineage>
        <taxon>Eukaryota</taxon>
        <taxon>Viridiplantae</taxon>
        <taxon>Streptophyta</taxon>
        <taxon>Embryophyta</taxon>
        <taxon>Tracheophyta</taxon>
        <taxon>Spermatophyta</taxon>
        <taxon>Magnoliopsida</taxon>
        <taxon>Liliopsida</taxon>
        <taxon>Poales</taxon>
        <taxon>Poaceae</taxon>
        <taxon>BOP clade</taxon>
        <taxon>Oryzoideae</taxon>
        <taxon>Oryzeae</taxon>
        <taxon>Oryzinae</taxon>
        <taxon>Oryza</taxon>
    </lineage>
</organism>
<sequence>MVVSVGYYVTLQEFLERNSFMKIKHIVGSRNDEIMRYDEEEAKNNVLQVVELIESCFMGRKINH</sequence>
<keyword evidence="2" id="KW-1185">Reference proteome</keyword>
<accession>A0A0E0JE15</accession>
<evidence type="ECO:0000313" key="1">
    <source>
        <dbReference type="EnsemblPlants" id="OPUNC01G02790.1"/>
    </source>
</evidence>